<evidence type="ECO:0000256" key="3">
    <source>
        <dbReference type="ARBA" id="ARBA00001941"/>
    </source>
</evidence>
<dbReference type="PIRSF" id="PIRSF001461">
    <property type="entry name" value="RPE"/>
    <property type="match status" value="1"/>
</dbReference>
<name>A0A645F5Z2_9ZZZZ</name>
<evidence type="ECO:0000313" key="10">
    <source>
        <dbReference type="EMBL" id="MPN08034.1"/>
    </source>
</evidence>
<comment type="caution">
    <text evidence="10">The sequence shown here is derived from an EMBL/GenBank/DDBJ whole genome shotgun (WGS) entry which is preliminary data.</text>
</comment>
<dbReference type="GO" id="GO:0004750">
    <property type="term" value="F:D-ribulose-phosphate 3-epimerase activity"/>
    <property type="evidence" value="ECO:0007669"/>
    <property type="project" value="UniProtKB-EC"/>
</dbReference>
<evidence type="ECO:0000256" key="2">
    <source>
        <dbReference type="ARBA" id="ARBA00001936"/>
    </source>
</evidence>
<dbReference type="GO" id="GO:0006098">
    <property type="term" value="P:pentose-phosphate shunt"/>
    <property type="evidence" value="ECO:0007669"/>
    <property type="project" value="InterPro"/>
</dbReference>
<keyword evidence="8" id="KW-0479">Metal-binding</keyword>
<keyword evidence="9 10" id="KW-0413">Isomerase</keyword>
<comment type="similarity">
    <text evidence="6">Belongs to the ribulose-phosphate 3-epimerase family.</text>
</comment>
<dbReference type="SUPFAM" id="SSF51366">
    <property type="entry name" value="Ribulose-phoshate binding barrel"/>
    <property type="match status" value="1"/>
</dbReference>
<comment type="catalytic activity">
    <reaction evidence="1">
        <text>D-ribulose 5-phosphate = D-xylulose 5-phosphate</text>
        <dbReference type="Rhea" id="RHEA:13677"/>
        <dbReference type="ChEBI" id="CHEBI:57737"/>
        <dbReference type="ChEBI" id="CHEBI:58121"/>
        <dbReference type="EC" id="5.1.3.1"/>
    </reaction>
</comment>
<dbReference type="GO" id="GO:0005737">
    <property type="term" value="C:cytoplasm"/>
    <property type="evidence" value="ECO:0007669"/>
    <property type="project" value="UniProtKB-ARBA"/>
</dbReference>
<organism evidence="10">
    <name type="scientific">bioreactor metagenome</name>
    <dbReference type="NCBI Taxonomy" id="1076179"/>
    <lineage>
        <taxon>unclassified sequences</taxon>
        <taxon>metagenomes</taxon>
        <taxon>ecological metagenomes</taxon>
    </lineage>
</organism>
<dbReference type="GO" id="GO:0046872">
    <property type="term" value="F:metal ion binding"/>
    <property type="evidence" value="ECO:0007669"/>
    <property type="project" value="UniProtKB-KW"/>
</dbReference>
<evidence type="ECO:0000256" key="5">
    <source>
        <dbReference type="ARBA" id="ARBA00001954"/>
    </source>
</evidence>
<comment type="cofactor">
    <cofactor evidence="4">
        <name>Zn(2+)</name>
        <dbReference type="ChEBI" id="CHEBI:29105"/>
    </cofactor>
</comment>
<evidence type="ECO:0000256" key="7">
    <source>
        <dbReference type="ARBA" id="ARBA00013188"/>
    </source>
</evidence>
<dbReference type="Gene3D" id="3.20.20.70">
    <property type="entry name" value="Aldolase class I"/>
    <property type="match status" value="1"/>
</dbReference>
<dbReference type="PROSITE" id="PS01086">
    <property type="entry name" value="RIBUL_P_3_EPIMER_2"/>
    <property type="match status" value="1"/>
</dbReference>
<evidence type="ECO:0000256" key="4">
    <source>
        <dbReference type="ARBA" id="ARBA00001947"/>
    </source>
</evidence>
<comment type="cofactor">
    <cofactor evidence="5">
        <name>Fe(2+)</name>
        <dbReference type="ChEBI" id="CHEBI:29033"/>
    </cofactor>
</comment>
<dbReference type="PROSITE" id="PS01085">
    <property type="entry name" value="RIBUL_P_3_EPIMER_1"/>
    <property type="match status" value="1"/>
</dbReference>
<protein>
    <recommendedName>
        <fullName evidence="7">ribulose-phosphate 3-epimerase</fullName>
        <ecNumber evidence="7">5.1.3.1</ecNumber>
    </recommendedName>
</protein>
<evidence type="ECO:0000256" key="9">
    <source>
        <dbReference type="ARBA" id="ARBA00023235"/>
    </source>
</evidence>
<proteinExistence type="inferred from homology"/>
<evidence type="ECO:0000256" key="6">
    <source>
        <dbReference type="ARBA" id="ARBA00009541"/>
    </source>
</evidence>
<reference evidence="10" key="1">
    <citation type="submission" date="2019-08" db="EMBL/GenBank/DDBJ databases">
        <authorList>
            <person name="Kucharzyk K."/>
            <person name="Murdoch R.W."/>
            <person name="Higgins S."/>
            <person name="Loffler F."/>
        </authorList>
    </citation>
    <scope>NUCLEOTIDE SEQUENCE</scope>
</reference>
<dbReference type="NCBIfam" id="NF004076">
    <property type="entry name" value="PRK05581.1-4"/>
    <property type="match status" value="1"/>
</dbReference>
<accession>A0A645F5Z2</accession>
<gene>
    <name evidence="10" type="primary">rpe_41</name>
    <name evidence="10" type="ORF">SDC9_155310</name>
</gene>
<dbReference type="InterPro" id="IPR000056">
    <property type="entry name" value="Ribul_P_3_epim-like"/>
</dbReference>
<dbReference type="InterPro" id="IPR013785">
    <property type="entry name" value="Aldolase_TIM"/>
</dbReference>
<dbReference type="PANTHER" id="PTHR11749">
    <property type="entry name" value="RIBULOSE-5-PHOSPHATE-3-EPIMERASE"/>
    <property type="match status" value="1"/>
</dbReference>
<dbReference type="GO" id="GO:0005975">
    <property type="term" value="P:carbohydrate metabolic process"/>
    <property type="evidence" value="ECO:0007669"/>
    <property type="project" value="InterPro"/>
</dbReference>
<comment type="cofactor">
    <cofactor evidence="2">
        <name>Mn(2+)</name>
        <dbReference type="ChEBI" id="CHEBI:29035"/>
    </cofactor>
</comment>
<dbReference type="EC" id="5.1.3.1" evidence="7"/>
<dbReference type="AlphaFoldDB" id="A0A645F5Z2"/>
<dbReference type="NCBIfam" id="TIGR01163">
    <property type="entry name" value="rpe"/>
    <property type="match status" value="1"/>
</dbReference>
<evidence type="ECO:0000256" key="1">
    <source>
        <dbReference type="ARBA" id="ARBA00001782"/>
    </source>
</evidence>
<dbReference type="HAMAP" id="MF_02227">
    <property type="entry name" value="RPE"/>
    <property type="match status" value="1"/>
</dbReference>
<dbReference type="InterPro" id="IPR026019">
    <property type="entry name" value="Ribul_P_3_epim"/>
</dbReference>
<evidence type="ECO:0000256" key="8">
    <source>
        <dbReference type="ARBA" id="ARBA00022723"/>
    </source>
</evidence>
<dbReference type="Pfam" id="PF00834">
    <property type="entry name" value="Ribul_P_3_epim"/>
    <property type="match status" value="1"/>
</dbReference>
<sequence length="212" mass="23380">MIKIAPSVLSADFTDLKGQLAVLNKTADWIHFDVMDGHFVPNLTFGPKILHDIKQISRLFMDVHIMVDNPVKCYQWFKDADLITFHYEALKNDAERADLIMKIHASGIKAGISVKPDTPAEALEPLLSLLDLVLVMSVEPGFGGQAFLPSALSKLKYLAEMKKSRNLAYLIEVDGGINAETAVLVKRAGAEVLVAGSYIFKGDIAMNIQRIK</sequence>
<dbReference type="InterPro" id="IPR011060">
    <property type="entry name" value="RibuloseP-bd_barrel"/>
</dbReference>
<dbReference type="EMBL" id="VSSQ01054052">
    <property type="protein sequence ID" value="MPN08034.1"/>
    <property type="molecule type" value="Genomic_DNA"/>
</dbReference>
<comment type="cofactor">
    <cofactor evidence="3">
        <name>Co(2+)</name>
        <dbReference type="ChEBI" id="CHEBI:48828"/>
    </cofactor>
</comment>
<dbReference type="FunFam" id="3.20.20.70:FF:000004">
    <property type="entry name" value="Ribulose-phosphate 3-epimerase"/>
    <property type="match status" value="1"/>
</dbReference>
<dbReference type="CDD" id="cd00429">
    <property type="entry name" value="RPE"/>
    <property type="match status" value="1"/>
</dbReference>